<evidence type="ECO:0000256" key="1">
    <source>
        <dbReference type="ARBA" id="ARBA00004418"/>
    </source>
</evidence>
<dbReference type="PANTHER" id="PTHR30222:SF17">
    <property type="entry name" value="SPERMIDINE_PUTRESCINE-BINDING PERIPLASMIC PROTEIN"/>
    <property type="match status" value="1"/>
</dbReference>
<dbReference type="CDD" id="cd13590">
    <property type="entry name" value="PBP2_PotD_PotF_like"/>
    <property type="match status" value="1"/>
</dbReference>
<dbReference type="SUPFAM" id="SSF53850">
    <property type="entry name" value="Periplasmic binding protein-like II"/>
    <property type="match status" value="1"/>
</dbReference>
<name>A0ABP7FZ43_9MICO</name>
<evidence type="ECO:0000313" key="6">
    <source>
        <dbReference type="Proteomes" id="UP001501004"/>
    </source>
</evidence>
<proteinExistence type="predicted"/>
<gene>
    <name evidence="5" type="ORF">GCM10022239_23740</name>
</gene>
<keyword evidence="6" id="KW-1185">Reference proteome</keyword>
<comment type="caution">
    <text evidence="5">The sequence shown here is derived from an EMBL/GenBank/DDBJ whole genome shotgun (WGS) entry which is preliminary data.</text>
</comment>
<dbReference type="RefSeq" id="WP_344756923.1">
    <property type="nucleotide sequence ID" value="NZ_BAABAE010000003.1"/>
</dbReference>
<keyword evidence="4" id="KW-0574">Periplasm</keyword>
<dbReference type="InterPro" id="IPR006311">
    <property type="entry name" value="TAT_signal"/>
</dbReference>
<dbReference type="Pfam" id="PF13416">
    <property type="entry name" value="SBP_bac_8"/>
    <property type="match status" value="1"/>
</dbReference>
<dbReference type="EMBL" id="BAABAE010000003">
    <property type="protein sequence ID" value="GAA3747461.1"/>
    <property type="molecule type" value="Genomic_DNA"/>
</dbReference>
<sequence length="406" mass="43664">MSSSKWNNHAVPGGAPLSAGLLKGALTRRTMLQGAGIGASALMLAACSTSGSKRPVAAVDKSESQKSLRFDSRDTYRNTTGEDFPLIGAFGDLSGISVTYTNAVSDDNLYYSKVKDQLRLGQDIGADAAVLSDWMTARWIRLGYVQQFDHANIPNLESIRPRFKDSDGDPGRRGSLPWRSGFTGIAWNKAAIPEGLASVSDLWDPSLRGKVGVMSAMRDTLGLIMLDQGVDIEGPEWGDAEFSAAVEVLRTQIEGGQLLGIKGNKYKEDLKSGATIAAIARAGDIMQINQEAGDQWEFAIPAAGGVLWSDNVVIPIGSTHKANAEALINYYYDPANAVQVAAATNFISPVDIRQLEIDVLDPEVAANRMVFPTPVTFESAKVFRTLDQGEEQRYTAQYQTILLGAG</sequence>
<dbReference type="Gene3D" id="3.40.190.10">
    <property type="entry name" value="Periplasmic binding protein-like II"/>
    <property type="match status" value="2"/>
</dbReference>
<dbReference type="PANTHER" id="PTHR30222">
    <property type="entry name" value="SPERMIDINE/PUTRESCINE-BINDING PERIPLASMIC PROTEIN"/>
    <property type="match status" value="1"/>
</dbReference>
<dbReference type="PRINTS" id="PR00909">
    <property type="entry name" value="SPERMDNBNDNG"/>
</dbReference>
<evidence type="ECO:0000313" key="5">
    <source>
        <dbReference type="EMBL" id="GAA3747461.1"/>
    </source>
</evidence>
<dbReference type="Proteomes" id="UP001501004">
    <property type="component" value="Unassembled WGS sequence"/>
</dbReference>
<organism evidence="5 6">
    <name type="scientific">Leifsonella bigeumensis</name>
    <dbReference type="NCBI Taxonomy" id="433643"/>
    <lineage>
        <taxon>Bacteria</taxon>
        <taxon>Bacillati</taxon>
        <taxon>Actinomycetota</taxon>
        <taxon>Actinomycetes</taxon>
        <taxon>Micrococcales</taxon>
        <taxon>Microbacteriaceae</taxon>
        <taxon>Leifsonella</taxon>
    </lineage>
</organism>
<reference evidence="6" key="1">
    <citation type="journal article" date="2019" name="Int. J. Syst. Evol. Microbiol.">
        <title>The Global Catalogue of Microorganisms (GCM) 10K type strain sequencing project: providing services to taxonomists for standard genome sequencing and annotation.</title>
        <authorList>
            <consortium name="The Broad Institute Genomics Platform"/>
            <consortium name="The Broad Institute Genome Sequencing Center for Infectious Disease"/>
            <person name="Wu L."/>
            <person name="Ma J."/>
        </authorList>
    </citation>
    <scope>NUCLEOTIDE SEQUENCE [LARGE SCALE GENOMIC DNA]</scope>
    <source>
        <strain evidence="6">JCM 16949</strain>
    </source>
</reference>
<dbReference type="InterPro" id="IPR006059">
    <property type="entry name" value="SBP"/>
</dbReference>
<evidence type="ECO:0000256" key="3">
    <source>
        <dbReference type="ARBA" id="ARBA00022729"/>
    </source>
</evidence>
<evidence type="ECO:0000256" key="4">
    <source>
        <dbReference type="ARBA" id="ARBA00022764"/>
    </source>
</evidence>
<protein>
    <submittedName>
        <fullName evidence="5">Spermidine/putrescine ABC transporter substrate-binding protein</fullName>
    </submittedName>
</protein>
<comment type="subcellular location">
    <subcellularLocation>
        <location evidence="1">Periplasm</location>
    </subcellularLocation>
</comment>
<dbReference type="PROSITE" id="PS51318">
    <property type="entry name" value="TAT"/>
    <property type="match status" value="1"/>
</dbReference>
<keyword evidence="3" id="KW-0732">Signal</keyword>
<accession>A0ABP7FZ43</accession>
<keyword evidence="2" id="KW-0813">Transport</keyword>
<dbReference type="InterPro" id="IPR001188">
    <property type="entry name" value="Sperm_putr-bd"/>
</dbReference>
<evidence type="ECO:0000256" key="2">
    <source>
        <dbReference type="ARBA" id="ARBA00022448"/>
    </source>
</evidence>